<dbReference type="PANTHER" id="PTHR33112:SF1">
    <property type="entry name" value="HETEROKARYON INCOMPATIBILITY DOMAIN-CONTAINING PROTEIN"/>
    <property type="match status" value="1"/>
</dbReference>
<dbReference type="GeneID" id="73342508"/>
<dbReference type="KEGG" id="clup:CLUP02_08509"/>
<evidence type="ECO:0000259" key="1">
    <source>
        <dbReference type="Pfam" id="PF06985"/>
    </source>
</evidence>
<evidence type="ECO:0000313" key="2">
    <source>
        <dbReference type="EMBL" id="UQC83019.1"/>
    </source>
</evidence>
<dbReference type="EMBL" id="CP019476">
    <property type="protein sequence ID" value="UQC83019.1"/>
    <property type="molecule type" value="Genomic_DNA"/>
</dbReference>
<reference evidence="2" key="1">
    <citation type="journal article" date="2021" name="Mol. Plant Microbe Interact.">
        <title>Complete Genome Sequence of the Plant-Pathogenic Fungus Colletotrichum lupini.</title>
        <authorList>
            <person name="Baroncelli R."/>
            <person name="Pensec F."/>
            <person name="Da Lio D."/>
            <person name="Boufleur T."/>
            <person name="Vicente I."/>
            <person name="Sarrocco S."/>
            <person name="Picot A."/>
            <person name="Baraldi E."/>
            <person name="Sukno S."/>
            <person name="Thon M."/>
            <person name="Le Floch G."/>
        </authorList>
    </citation>
    <scope>NUCLEOTIDE SEQUENCE</scope>
    <source>
        <strain evidence="2">IMI 504893</strain>
    </source>
</reference>
<dbReference type="PANTHER" id="PTHR33112">
    <property type="entry name" value="DOMAIN PROTEIN, PUTATIVE-RELATED"/>
    <property type="match status" value="1"/>
</dbReference>
<gene>
    <name evidence="2" type="ORF">CLUP02_08509</name>
</gene>
<dbReference type="InterPro" id="IPR010730">
    <property type="entry name" value="HET"/>
</dbReference>
<keyword evidence="3" id="KW-1185">Reference proteome</keyword>
<dbReference type="AlphaFoldDB" id="A0A9Q8WGZ0"/>
<proteinExistence type="predicted"/>
<dbReference type="Proteomes" id="UP000830671">
    <property type="component" value="Chromosome 4"/>
</dbReference>
<evidence type="ECO:0000313" key="3">
    <source>
        <dbReference type="Proteomes" id="UP000830671"/>
    </source>
</evidence>
<feature type="domain" description="Heterokaryon incompatibility" evidence="1">
    <location>
        <begin position="281"/>
        <end position="419"/>
    </location>
</feature>
<sequence length="749" mass="84036">MGRTIQSSQGLDQASREVICDMIGAWPRQQSNSLTVGRRFELSSKFQFATSFLSGENNLCSACASIDFDSFIHHAKGVVGKSLHDIDKRYLGLDSPDSPFALLVCDDNGAVEMVGIEVDHVEKTSACPCYDVFKDRQVKGYHTYLVYYLHSSRKQYDLRMKNKKLARPHLKVCSLVEVDRKPSPSDGLTARYIRTCPMDRTFKLVQPGQPDPKLSADLLSIKSALAREACRHHLKSEGGQNWEALFRQGLPGWSVIDCFTDKILNLEDCVASAGSFDAVEYATLSYVWGSAQSDCPRLDRKLPASVPRVIEDAKTATASLGFRYLWVDRYCIPQRCAKEALDQICNMNLIYARSCITIVAAAGQCPDYGLPGVGKTLRKVLDTFQIGPHTIRRMPTGTKWVVQQIQHSKWNTRAWTCQEAALSTRRLYFTDHFALLENGNQGESYIEGLPNQLCPKNGTAWDGMNALGSIPHAGSYATRELSFEADVFRAFQGCQSHYNHVHMGTSVLFCGIRIGNDCEFSSALLWEKPASSSRPQRRAGGQSWTWLGWHVSRNSELSRYSPWAPCYELQVSHYASFVPAAQVSLRYADGFTFKWASMTKERIYKLMDDRDEGTIEFILVTGLTFGFKALRSMSSQEEYIARAGSRANTSPGLKRAIVQWPCFNDLDEIARESYGISQNELLDESRALCLCIRSCIFGGHGQLHCLGLVSSDGGSTWQRLSMFKISFGKCRTHVCPDAFGWERRELKIR</sequence>
<organism evidence="2 3">
    <name type="scientific">Colletotrichum lupini</name>
    <dbReference type="NCBI Taxonomy" id="145971"/>
    <lineage>
        <taxon>Eukaryota</taxon>
        <taxon>Fungi</taxon>
        <taxon>Dikarya</taxon>
        <taxon>Ascomycota</taxon>
        <taxon>Pezizomycotina</taxon>
        <taxon>Sordariomycetes</taxon>
        <taxon>Hypocreomycetidae</taxon>
        <taxon>Glomerellales</taxon>
        <taxon>Glomerellaceae</taxon>
        <taxon>Colletotrichum</taxon>
        <taxon>Colletotrichum acutatum species complex</taxon>
    </lineage>
</organism>
<dbReference type="Pfam" id="PF06985">
    <property type="entry name" value="HET"/>
    <property type="match status" value="1"/>
</dbReference>
<name>A0A9Q8WGZ0_9PEZI</name>
<dbReference type="RefSeq" id="XP_049144641.1">
    <property type="nucleotide sequence ID" value="XM_049287498.1"/>
</dbReference>
<accession>A0A9Q8WGZ0</accession>
<protein>
    <recommendedName>
        <fullName evidence="1">Heterokaryon incompatibility domain-containing protein</fullName>
    </recommendedName>
</protein>